<protein>
    <submittedName>
        <fullName evidence="1">Uncharacterized protein</fullName>
    </submittedName>
</protein>
<evidence type="ECO:0000313" key="2">
    <source>
        <dbReference type="Proteomes" id="UP000317422"/>
    </source>
</evidence>
<comment type="caution">
    <text evidence="1">The sequence shown here is derived from an EMBL/GenBank/DDBJ whole genome shotgun (WGS) entry which is preliminary data.</text>
</comment>
<name>A0A543NII8_9ACTN</name>
<dbReference type="AlphaFoldDB" id="A0A543NII8"/>
<gene>
    <name evidence="1" type="ORF">FHX37_1566</name>
</gene>
<reference evidence="1 2" key="1">
    <citation type="submission" date="2019-06" db="EMBL/GenBank/DDBJ databases">
        <title>Sequencing the genomes of 1000 actinobacteria strains.</title>
        <authorList>
            <person name="Klenk H.-P."/>
        </authorList>
    </citation>
    <scope>NUCLEOTIDE SEQUENCE [LARGE SCALE GENOMIC DNA]</scope>
    <source>
        <strain evidence="1 2">DSM 45015</strain>
    </source>
</reference>
<organism evidence="1 2">
    <name type="scientific">Haloactinospora alba</name>
    <dbReference type="NCBI Taxonomy" id="405555"/>
    <lineage>
        <taxon>Bacteria</taxon>
        <taxon>Bacillati</taxon>
        <taxon>Actinomycetota</taxon>
        <taxon>Actinomycetes</taxon>
        <taxon>Streptosporangiales</taxon>
        <taxon>Nocardiopsidaceae</taxon>
        <taxon>Haloactinospora</taxon>
    </lineage>
</organism>
<dbReference type="Proteomes" id="UP000317422">
    <property type="component" value="Unassembled WGS sequence"/>
</dbReference>
<proteinExistence type="predicted"/>
<dbReference type="EMBL" id="VFQC01000001">
    <property type="protein sequence ID" value="TQN31649.1"/>
    <property type="molecule type" value="Genomic_DNA"/>
</dbReference>
<sequence>MPAVAVRILDSMHSSRTETLLTALSQGTPLRRHILTVLTTNPVSTEFHQHDDGYAVEHSEVLDHLATTLIGGNDAAVILRSFTDKVSHTLTNGTTIPVKRVCGWRVHGGAFHPLEAGQMYTVFHTDAGTGEPIPPEKGVEIVDAWTVDLTGFRTLPSDRG</sequence>
<evidence type="ECO:0000313" key="1">
    <source>
        <dbReference type="EMBL" id="TQN31649.1"/>
    </source>
</evidence>
<keyword evidence="2" id="KW-1185">Reference proteome</keyword>
<accession>A0A543NII8</accession>